<dbReference type="AlphaFoldDB" id="F2KSW5"/>
<dbReference type="Gene3D" id="1.25.40.10">
    <property type="entry name" value="Tetratricopeptide repeat domain"/>
    <property type="match status" value="2"/>
</dbReference>
<dbReference type="eggNOG" id="arCOG03045">
    <property type="taxonomic scope" value="Archaea"/>
</dbReference>
<feature type="domain" description="Anaphase-promoting complex subunit 5" evidence="2">
    <location>
        <begin position="53"/>
        <end position="87"/>
    </location>
</feature>
<dbReference type="Pfam" id="PF12862">
    <property type="entry name" value="ANAPC5"/>
    <property type="match status" value="1"/>
</dbReference>
<evidence type="ECO:0000313" key="4">
    <source>
        <dbReference type="Proteomes" id="UP000008136"/>
    </source>
</evidence>
<sequence length="299" mass="34060">MQFAVLRNLALKILDSIWLVKDFRPSVELEKRKNTLEYYLPRIRDDGERAEVLLELGRLECHLGNTVQAAGRYHECLRLFRKVKDRLGIGRTLYCIALLHLERGNMEKAEETLKECLQFAEECRNQWLTASCYSTMARLYFERGEYDKAIEMSLEAFDLFSETGDADGMGRTLQNACISLMKQGNVEKTVELLKNIRETWRGTNEENFILATLQLAAIHMSAGNVGEAEKLMEEIGDVQTVRISALANLLKALIYSTKGEKNEAMRLAEEAKKELKKAGMKPNIATEVLNAIRYLSSNP</sequence>
<dbReference type="InterPro" id="IPR011990">
    <property type="entry name" value="TPR-like_helical_dom_sf"/>
</dbReference>
<dbReference type="HOGENOM" id="CLU_929384_0_0_2"/>
<dbReference type="STRING" id="693661.Arcve_0999"/>
<dbReference type="PANTHER" id="PTHR47691">
    <property type="entry name" value="REGULATOR-RELATED"/>
    <property type="match status" value="1"/>
</dbReference>
<keyword evidence="4" id="KW-1185">Reference proteome</keyword>
<dbReference type="RefSeq" id="WP_013683674.1">
    <property type="nucleotide sequence ID" value="NC_015320.1"/>
</dbReference>
<dbReference type="SMART" id="SM00028">
    <property type="entry name" value="TPR"/>
    <property type="match status" value="4"/>
</dbReference>
<keyword evidence="1" id="KW-0802">TPR repeat</keyword>
<evidence type="ECO:0000313" key="3">
    <source>
        <dbReference type="EMBL" id="AEA47010.1"/>
    </source>
</evidence>
<feature type="repeat" description="TPR" evidence="1">
    <location>
        <begin position="130"/>
        <end position="163"/>
    </location>
</feature>
<dbReference type="InterPro" id="IPR026000">
    <property type="entry name" value="Apc5_dom"/>
</dbReference>
<gene>
    <name evidence="3" type="ordered locus">Arcve_0999</name>
</gene>
<evidence type="ECO:0000259" key="2">
    <source>
        <dbReference type="Pfam" id="PF12862"/>
    </source>
</evidence>
<dbReference type="KEGG" id="ave:Arcve_0999"/>
<reference evidence="3 4" key="1">
    <citation type="submission" date="2011-03" db="EMBL/GenBank/DDBJ databases">
        <title>The complete genome of Archaeoglobus veneficus SNP6.</title>
        <authorList>
            <consortium name="US DOE Joint Genome Institute (JGI-PGF)"/>
            <person name="Lucas S."/>
            <person name="Copeland A."/>
            <person name="Lapidus A."/>
            <person name="Bruce D."/>
            <person name="Goodwin L."/>
            <person name="Pitluck S."/>
            <person name="Kyrpides N."/>
            <person name="Mavromatis K."/>
            <person name="Pagani I."/>
            <person name="Ivanova N."/>
            <person name="Mikhailova N."/>
            <person name="Lu M."/>
            <person name="Detter J.C."/>
            <person name="Tapia R."/>
            <person name="Han C."/>
            <person name="Land M."/>
            <person name="Hauser L."/>
            <person name="Markowitz V."/>
            <person name="Cheng J.-F."/>
            <person name="Hugenholtz P."/>
            <person name="Woyke T."/>
            <person name="Wu D."/>
            <person name="Spring S."/>
            <person name="Brambilla E."/>
            <person name="Klenk H.-P."/>
            <person name="Eisen J.A."/>
        </authorList>
    </citation>
    <scope>NUCLEOTIDE SEQUENCE [LARGE SCALE GENOMIC DNA]</scope>
    <source>
        <strain>SNP6</strain>
    </source>
</reference>
<dbReference type="SUPFAM" id="SSF48452">
    <property type="entry name" value="TPR-like"/>
    <property type="match status" value="1"/>
</dbReference>
<dbReference type="GeneID" id="10394109"/>
<proteinExistence type="predicted"/>
<accession>F2KSW5</accession>
<dbReference type="EMBL" id="CP002588">
    <property type="protein sequence ID" value="AEA47010.1"/>
    <property type="molecule type" value="Genomic_DNA"/>
</dbReference>
<dbReference type="Proteomes" id="UP000008136">
    <property type="component" value="Chromosome"/>
</dbReference>
<name>F2KSW5_ARCVS</name>
<evidence type="ECO:0000256" key="1">
    <source>
        <dbReference type="PROSITE-ProRule" id="PRU00339"/>
    </source>
</evidence>
<protein>
    <submittedName>
        <fullName evidence="3">Tetratricopeptide TPR_1 repeat-containing protein</fullName>
    </submittedName>
</protein>
<dbReference type="InterPro" id="IPR019734">
    <property type="entry name" value="TPR_rpt"/>
</dbReference>
<dbReference type="PANTHER" id="PTHR47691:SF3">
    <property type="entry name" value="HTH-TYPE TRANSCRIPTIONAL REGULATOR RV0890C-RELATED"/>
    <property type="match status" value="1"/>
</dbReference>
<organism evidence="3 4">
    <name type="scientific">Archaeoglobus veneficus (strain DSM 11195 / SNP6)</name>
    <dbReference type="NCBI Taxonomy" id="693661"/>
    <lineage>
        <taxon>Archaea</taxon>
        <taxon>Methanobacteriati</taxon>
        <taxon>Methanobacteriota</taxon>
        <taxon>Archaeoglobi</taxon>
        <taxon>Archaeoglobales</taxon>
        <taxon>Archaeoglobaceae</taxon>
        <taxon>Archaeoglobus</taxon>
    </lineage>
</organism>
<dbReference type="Pfam" id="PF13424">
    <property type="entry name" value="TPR_12"/>
    <property type="match status" value="1"/>
</dbReference>
<dbReference type="PROSITE" id="PS50005">
    <property type="entry name" value="TPR"/>
    <property type="match status" value="1"/>
</dbReference>